<reference evidence="1" key="1">
    <citation type="submission" date="2022-07" db="EMBL/GenBank/DDBJ databases">
        <title>Phylogenomic reconstructions and comparative analyses of Kickxellomycotina fungi.</title>
        <authorList>
            <person name="Reynolds N.K."/>
            <person name="Stajich J.E."/>
            <person name="Barry K."/>
            <person name="Grigoriev I.V."/>
            <person name="Crous P."/>
            <person name="Smith M.E."/>
        </authorList>
    </citation>
    <scope>NUCLEOTIDE SEQUENCE</scope>
    <source>
        <strain evidence="1">Benny 63K</strain>
    </source>
</reference>
<keyword evidence="2" id="KW-1185">Reference proteome</keyword>
<evidence type="ECO:0000313" key="2">
    <source>
        <dbReference type="Proteomes" id="UP001150581"/>
    </source>
</evidence>
<proteinExistence type="predicted"/>
<accession>A0ACC1IMW2</accession>
<name>A0ACC1IMW2_9FUNG</name>
<protein>
    <submittedName>
        <fullName evidence="1">Uncharacterized protein</fullName>
    </submittedName>
</protein>
<gene>
    <name evidence="1" type="ORF">LPJ66_003021</name>
</gene>
<organism evidence="1 2">
    <name type="scientific">Kickxella alabastrina</name>
    <dbReference type="NCBI Taxonomy" id="61397"/>
    <lineage>
        <taxon>Eukaryota</taxon>
        <taxon>Fungi</taxon>
        <taxon>Fungi incertae sedis</taxon>
        <taxon>Zoopagomycota</taxon>
        <taxon>Kickxellomycotina</taxon>
        <taxon>Kickxellomycetes</taxon>
        <taxon>Kickxellales</taxon>
        <taxon>Kickxellaceae</taxon>
        <taxon>Kickxella</taxon>
    </lineage>
</organism>
<comment type="caution">
    <text evidence="1">The sequence shown here is derived from an EMBL/GenBank/DDBJ whole genome shotgun (WGS) entry which is preliminary data.</text>
</comment>
<dbReference type="Proteomes" id="UP001150581">
    <property type="component" value="Unassembled WGS sequence"/>
</dbReference>
<dbReference type="EMBL" id="JANBPG010000278">
    <property type="protein sequence ID" value="KAJ1898005.1"/>
    <property type="molecule type" value="Genomic_DNA"/>
</dbReference>
<evidence type="ECO:0000313" key="1">
    <source>
        <dbReference type="EMBL" id="KAJ1898005.1"/>
    </source>
</evidence>
<sequence>MEDHINVAIRVRPLNQRELRSSATPSLTQQLPWSIQRGTITQRLYSDGRSTNGNSYTFDRVFDQKDTTQQVYDDIVKNIITSSMGGFNGTIFAYGQTSSGKTHTMYGGGSELGIIKLAVKNMFSIVENDSKREYLVRVSFLEIYNEVLRDLLEPTKNNLKIHENAKREIFVGDLSEHIVFNAEQVEDILQKGDRNRHIAGTNMNERSSRSHTIFRIVIESREKADIAPANSTGVSSHLPVTRSQRLSTGSTGSAADSAEFTGAVMVSCLNLVDLAGSERVGQTGAEGQRLKEGAHINKSLLSLGTVIARLSEDGGDRGHIPYRDSKLTRILQPSIGGNAKTLIICTITPSPDYVDEAVSTLKFASRAKTIQNKPEVNEELRGDALLRRLKRASELEKEIAQMKEIERKKIKIEADNESLLRQLFKSQRERERLQKELELQQNNVFLPRATADNKDPADNSGQIRRQTWFSGLQRPVGDGPWTSPALAPASGGLMDLDGEADPLQGQAFIRITREIHQNALDRVSELELANDAIQQQRNEVAKGSKEMEDTIQRYMREYNLLLSTLNQLAAADVIPPSPAKHDAPSSSQPPRELVQIRRKLRALMTTIDASQRMCLKFRSQRPEAEFLELELQATRETLLQKEEQLIEVLRESDEVFSKLSEAESESAASEQACQELRDELTGAGKLQSATMRERDEAVIMLEFERNQFAGKLRAQSAEAESRMENAVSALNSENSKLQDRLSELTRDTDAARAGFSEREAKLAAELDSARAAMVESQARMASLEGQLAAAVSEVNSLTSQCKLLEKSSAEAAESQAEIARLETSVANLLTERSTLLEKACDLQTQVANHESIIGDKTKQNEQLRNQIAQLTTSMSTLELKVADSTSAHQTAIDGYESKLEMIQVSHSDEKQYLESQVSEHIVAIESLQTEVQGLCGRLQEAESANARVADDLARANDLSAAIPGMAAETSKLKGELVAMHTARDLLTAELDKKQAELSAVDGERGRAIAKIEELESQSADVWDRVSELTVANNNFSASLLQSEQAVAEKTTQIGALESAVAATEAQITSLKQELDQLNREQSEASVEAAARAAAAQQALEQHEARTKLEHAEWESRLTEASSQRGAAEQQLHTATARYEKQLDEIRVREYNAVDHAKQLESSLESLRSQVGSLREDLNATDQSKSAVAELNAELGKQLEAKLTCLQELEVRSESLESALATATHTISSVRDEIARKQAAWEQERSDMQSQVAQLQADIASSRSLSEQKHESYQNDIAELRTKFQEAVGKTNQLQLQIAENERVEADVRAQLANQRQAHEVLVAELRSDIGQLECKVLDRHEEAQNAAIAADRARKSLEAHLSELDAKCADTNRALVEAKHSRDALSAELQSQIMLVDTLSLSAGDSAKQLGEIQASHNSEVTALELQIRELTVGKEHLLQEAAESRAQAESTAAEVRDLNAAKSSAEARCAALDSQRASAVSELATVRAEFETLVANYDSAKNQAAQHIQLAESLQTQLDEFQRRASEQQQLVESLQSDVQRVSADRAAAQDEANAAQATARKDTAAFKDLLDDQRSECALYKAQLEDLVSRRDHALAQVSDLQATLEKVLCAERASAEKLASLDAEIANQKELLTAGRELSAQADERSAFLEQNAATRICELESEVRHLCEQASAKSAETMSLSAKLDNATKSAATMLAAEEKLAAERTRLQSDYAMLAKRAEESQARLEQEVSEIRVELSSKDIIIQGLESALEDANASVLASQTRAQDKARTEIANLEQQIVTLEEALAEAQSVIDNNSDVASLAEERDQAQAAVQTLKSMMTELAQIKNDEIAELEDKLAQQEETLEASIREVLEKDEAIQLSKKLATTHLERATKAEERSNSALLGKTQDVDRLTSERDALIAKLEAAQRTAAETQQHHSEAESDLSRLRLEAENYKQAESDLKKDLDRMAGDLEKARAEATATAKQASSEMTSLLRTDLTAIVKELSLLMGCKAVPLPAPAAEDGFAGCMELLETARTLISAASKTSPAVTTDTSSAELHTLKQEIERLQTLSDKLEKKNAKLCDVYKSDMTELNDEEEKQRKRAETLSAELSESAQKLQAAEQKLVGVSAELNKQHAQRLELESAVTRLTAASVAAQQNKPSDALLSAVDPTSPYVPACDNGSNNENANLTPSRSKAAMTRLASQRTPLKADNKRVHVTPKPEAMLSPISSSALNTRTALPTAVFQEDSQLTSRYSTRKRTAAADENDPAAPELAASKAETLRARSTYGDRRRNRRNQPAAHSDGLDEQAAEQCAQQ</sequence>